<proteinExistence type="predicted"/>
<dbReference type="PANTHER" id="PTHR14187">
    <property type="entry name" value="ALPHA KINASE/ELONGATION FACTOR 2 KINASE"/>
    <property type="match status" value="1"/>
</dbReference>
<evidence type="ECO:0000313" key="2">
    <source>
        <dbReference type="Proteomes" id="UP000596742"/>
    </source>
</evidence>
<protein>
    <recommendedName>
        <fullName evidence="3">Heat shock 70 kDa protein 12B</fullName>
    </recommendedName>
</protein>
<dbReference type="CDD" id="cd10229">
    <property type="entry name" value="ASKHA_NBD_HSP70_HSPA12"/>
    <property type="match status" value="1"/>
</dbReference>
<organism evidence="1 2">
    <name type="scientific">Mytilus galloprovincialis</name>
    <name type="common">Mediterranean mussel</name>
    <dbReference type="NCBI Taxonomy" id="29158"/>
    <lineage>
        <taxon>Eukaryota</taxon>
        <taxon>Metazoa</taxon>
        <taxon>Spiralia</taxon>
        <taxon>Lophotrochozoa</taxon>
        <taxon>Mollusca</taxon>
        <taxon>Bivalvia</taxon>
        <taxon>Autobranchia</taxon>
        <taxon>Pteriomorphia</taxon>
        <taxon>Mytilida</taxon>
        <taxon>Mytiloidea</taxon>
        <taxon>Mytilidae</taxon>
        <taxon>Mytilinae</taxon>
        <taxon>Mytilus</taxon>
    </lineage>
</organism>
<sequence length="556" mass="63876">MSSSKLLVVAIDFGTTYSGYAFSYISQREKVYTYNWSKGITQTPKTPTSILFTPRKDFHSFGYEAEEEYARLSQHNENRDWYFFKRFKLTLYKNEDLNEKTKIRDCTDKEMLAIKVFSGGIHYLKDHLITHFKERIPHLREGDIHWVLTLPAIWDEAAKKFMRKSAETAGIPGSRLTLALEPECAALYCQLGDSKSGLTPMKPGAKFLLLDCGGRAFHSFGYKAEQHFAMLSHTGENRDWYFFKMFKFLLNKYEDLNEKTIIQDFTGKQMLAIKVFSGGIKFMKEHLFTHFKERISRLIDTDIRWVMTVPAVWHSTGQQFVRKSAEKAGIPTDQFTIALEPESAALYCLLELQRSELSPVQPGQKFLLVDCGYRTVEFTIMEARNDNTVMKIQATSGGPWGGIHVDDAFQEYLLEIFSYKLLASLSRNDISDLEINFNILKKTVDTIDKIYKMCLPFSLRHAVKPEMLSSGRLKIDSKVLTAFFDKPIKRICNHIQDTLFSVRLHDTSMLMLVGEFAESKILYDKIQINFPNIQVLKPKYPADAVALGAVEIGHCI</sequence>
<evidence type="ECO:0008006" key="3">
    <source>
        <dbReference type="Google" id="ProtNLM"/>
    </source>
</evidence>
<dbReference type="Gene3D" id="3.30.420.40">
    <property type="match status" value="3"/>
</dbReference>
<dbReference type="Proteomes" id="UP000596742">
    <property type="component" value="Unassembled WGS sequence"/>
</dbReference>
<dbReference type="OrthoDB" id="2963168at2759"/>
<dbReference type="InterPro" id="IPR043129">
    <property type="entry name" value="ATPase_NBD"/>
</dbReference>
<dbReference type="SUPFAM" id="SSF53067">
    <property type="entry name" value="Actin-like ATPase domain"/>
    <property type="match status" value="3"/>
</dbReference>
<gene>
    <name evidence="1" type="ORF">MGAL_10B066821</name>
</gene>
<evidence type="ECO:0000313" key="1">
    <source>
        <dbReference type="EMBL" id="VDI60092.1"/>
    </source>
</evidence>
<keyword evidence="2" id="KW-1185">Reference proteome</keyword>
<dbReference type="PANTHER" id="PTHR14187:SF5">
    <property type="entry name" value="HEAT SHOCK 70 KDA PROTEIN 12A"/>
    <property type="match status" value="1"/>
</dbReference>
<dbReference type="EMBL" id="UYJE01007998">
    <property type="protein sequence ID" value="VDI60092.1"/>
    <property type="molecule type" value="Genomic_DNA"/>
</dbReference>
<accession>A0A8B6G7W4</accession>
<reference evidence="1" key="1">
    <citation type="submission" date="2018-11" db="EMBL/GenBank/DDBJ databases">
        <authorList>
            <person name="Alioto T."/>
            <person name="Alioto T."/>
        </authorList>
    </citation>
    <scope>NUCLEOTIDE SEQUENCE</scope>
</reference>
<dbReference type="AlphaFoldDB" id="A0A8B6G7W4"/>
<name>A0A8B6G7W4_MYTGA</name>
<comment type="caution">
    <text evidence="1">The sequence shown here is derived from an EMBL/GenBank/DDBJ whole genome shotgun (WGS) entry which is preliminary data.</text>
</comment>
<dbReference type="Gene3D" id="3.90.640.10">
    <property type="entry name" value="Actin, Chain A, domain 4"/>
    <property type="match status" value="1"/>
</dbReference>